<dbReference type="PANTHER" id="PTHR37940:SF1">
    <property type="entry name" value="LYSINE--TRNA LIGASE"/>
    <property type="match status" value="1"/>
</dbReference>
<keyword evidence="5 10" id="KW-0547">Nucleotide-binding</keyword>
<reference evidence="11" key="1">
    <citation type="journal article" date="2021" name="Front. Microbiol.">
        <title>Comprehensive Comparative Genomics and Phenotyping of Methylobacterium Species.</title>
        <authorList>
            <person name="Alessa O."/>
            <person name="Ogura Y."/>
            <person name="Fujitani Y."/>
            <person name="Takami H."/>
            <person name="Hayashi T."/>
            <person name="Sahin N."/>
            <person name="Tani A."/>
        </authorList>
    </citation>
    <scope>NUCLEOTIDE SEQUENCE</scope>
    <source>
        <strain evidence="11">DSM 19015</strain>
    </source>
</reference>
<dbReference type="InterPro" id="IPR001412">
    <property type="entry name" value="aa-tRNA-synth_I_CS"/>
</dbReference>
<evidence type="ECO:0000256" key="6">
    <source>
        <dbReference type="ARBA" id="ARBA00022840"/>
    </source>
</evidence>
<evidence type="ECO:0000256" key="2">
    <source>
        <dbReference type="ARBA" id="ARBA00005594"/>
    </source>
</evidence>
<organism evidence="11 12">
    <name type="scientific">Methylobacterium iners</name>
    <dbReference type="NCBI Taxonomy" id="418707"/>
    <lineage>
        <taxon>Bacteria</taxon>
        <taxon>Pseudomonadati</taxon>
        <taxon>Pseudomonadota</taxon>
        <taxon>Alphaproteobacteria</taxon>
        <taxon>Hyphomicrobiales</taxon>
        <taxon>Methylobacteriaceae</taxon>
        <taxon>Methylobacterium</taxon>
    </lineage>
</organism>
<dbReference type="InterPro" id="IPR020751">
    <property type="entry name" value="aa-tRNA-synth_I_codon-bd_sub2"/>
</dbReference>
<evidence type="ECO:0000256" key="10">
    <source>
        <dbReference type="HAMAP-Rule" id="MF_00177"/>
    </source>
</evidence>
<evidence type="ECO:0000256" key="8">
    <source>
        <dbReference type="ARBA" id="ARBA00023146"/>
    </source>
</evidence>
<dbReference type="NCBIfam" id="NF001968">
    <property type="entry name" value="PRK00750.1-2"/>
    <property type="match status" value="1"/>
</dbReference>
<dbReference type="InterPro" id="IPR002904">
    <property type="entry name" value="Lys-tRNA-ligase"/>
</dbReference>
<evidence type="ECO:0000256" key="1">
    <source>
        <dbReference type="ARBA" id="ARBA00004496"/>
    </source>
</evidence>
<accession>A0ABQ4RT75</accession>
<name>A0ABQ4RT75_9HYPH</name>
<comment type="subcellular location">
    <subcellularLocation>
        <location evidence="1 10">Cytoplasm</location>
    </subcellularLocation>
</comment>
<protein>
    <recommendedName>
        <fullName evidence="10">Lysine--tRNA ligase</fullName>
        <ecNumber evidence="10">6.1.1.6</ecNumber>
    </recommendedName>
    <alternativeName>
        <fullName evidence="10">Lysyl-tRNA synthetase</fullName>
        <shortName evidence="10">LysRS</shortName>
    </alternativeName>
</protein>
<feature type="short sequence motif" description="'HIGH' region" evidence="10">
    <location>
        <begin position="49"/>
        <end position="57"/>
    </location>
</feature>
<gene>
    <name evidence="10 11" type="primary">lysS</name>
    <name evidence="11" type="ORF">OCOJLMKI_0603</name>
</gene>
<dbReference type="SUPFAM" id="SSF48163">
    <property type="entry name" value="An anticodon-binding domain of class I aminoacyl-tRNA synthetases"/>
    <property type="match status" value="1"/>
</dbReference>
<feature type="short sequence motif" description="'KMSKS' region" evidence="10">
    <location>
        <begin position="298"/>
        <end position="302"/>
    </location>
</feature>
<dbReference type="Gene3D" id="3.40.50.620">
    <property type="entry name" value="HUPs"/>
    <property type="match status" value="2"/>
</dbReference>
<sequence>MPSPLSLDPALIEAATHAAAWPFEEARKLLARIERNPKPEVLFETGYGPSGLPHIGTFGEVARTSMVRHAFRVLTKGSVPTRLVAFSDDMDGLRKVPDNVPNRELLQAHLNQPLTRVPDPFGTHESFGAHNNAELRRFLDAFGFAYEFRSATECYRSGVFDATLMTVLERYDAVMAIMLPSLRAERSASYSPFLPIHPVTGEVMQVAIDEVRPASGTLVWRDPKTGEAYETPVTGGHAKLQWKPDWAMRWVALGVDYEMAGKDLIDSVKLSGEIARALGAEPPEGFNYELFLDEKGQKISKSKGNGLTIDEWLVYGTPESLALFMYNKPREAKRLFFDVIPRHVDDYLNFLERFRGQEPKLQLGNPVWHLHAGDPPKPEAAGGTLTFAMLLNLAAVANTEDPGVLWGFIRRYAPDLRPESHPGLDRLVGHAVAYFRDFVRPAKTYRAASEPEHAALADLAATLADHAGSTDPEALQAVVYEVGRRHFPDLSGKAKSPDGRPGVSQAWFTAIYNVLLGEARGPRFGSFIALYGVAETRALIEKALAGAFLPQAA</sequence>
<keyword evidence="7 10" id="KW-0648">Protein biosynthesis</keyword>
<dbReference type="Proteomes" id="UP001055125">
    <property type="component" value="Unassembled WGS sequence"/>
</dbReference>
<dbReference type="EMBL" id="BPQP01000008">
    <property type="protein sequence ID" value="GJD93409.1"/>
    <property type="molecule type" value="Genomic_DNA"/>
</dbReference>
<dbReference type="RefSeq" id="WP_238242614.1">
    <property type="nucleotide sequence ID" value="NZ_BPQP01000008.1"/>
</dbReference>
<evidence type="ECO:0000313" key="12">
    <source>
        <dbReference type="Proteomes" id="UP001055125"/>
    </source>
</evidence>
<feature type="binding site" evidence="10">
    <location>
        <position position="301"/>
    </location>
    <ligand>
        <name>ATP</name>
        <dbReference type="ChEBI" id="CHEBI:30616"/>
    </ligand>
</feature>
<dbReference type="HAMAP" id="MF_00177">
    <property type="entry name" value="Lys_tRNA_synth_class1"/>
    <property type="match status" value="1"/>
</dbReference>
<dbReference type="SUPFAM" id="SSF52374">
    <property type="entry name" value="Nucleotidylyl transferase"/>
    <property type="match status" value="1"/>
</dbReference>
<dbReference type="InterPro" id="IPR008925">
    <property type="entry name" value="aa_tRNA-synth_I_cd-bd_sf"/>
</dbReference>
<comment type="catalytic activity">
    <reaction evidence="9 10">
        <text>tRNA(Lys) + L-lysine + ATP = L-lysyl-tRNA(Lys) + AMP + diphosphate</text>
        <dbReference type="Rhea" id="RHEA:20792"/>
        <dbReference type="Rhea" id="RHEA-COMP:9696"/>
        <dbReference type="Rhea" id="RHEA-COMP:9697"/>
        <dbReference type="ChEBI" id="CHEBI:30616"/>
        <dbReference type="ChEBI" id="CHEBI:32551"/>
        <dbReference type="ChEBI" id="CHEBI:33019"/>
        <dbReference type="ChEBI" id="CHEBI:78442"/>
        <dbReference type="ChEBI" id="CHEBI:78529"/>
        <dbReference type="ChEBI" id="CHEBI:456215"/>
        <dbReference type="EC" id="6.1.1.6"/>
    </reaction>
</comment>
<evidence type="ECO:0000256" key="3">
    <source>
        <dbReference type="ARBA" id="ARBA00022490"/>
    </source>
</evidence>
<dbReference type="GO" id="GO:0016874">
    <property type="term" value="F:ligase activity"/>
    <property type="evidence" value="ECO:0007669"/>
    <property type="project" value="UniProtKB-KW"/>
</dbReference>
<reference evidence="11" key="2">
    <citation type="submission" date="2021-08" db="EMBL/GenBank/DDBJ databases">
        <authorList>
            <person name="Tani A."/>
            <person name="Ola A."/>
            <person name="Ogura Y."/>
            <person name="Katsura K."/>
            <person name="Hayashi T."/>
        </authorList>
    </citation>
    <scope>NUCLEOTIDE SEQUENCE</scope>
    <source>
        <strain evidence="11">DSM 19015</strain>
    </source>
</reference>
<keyword evidence="6 10" id="KW-0067">ATP-binding</keyword>
<keyword evidence="4 10" id="KW-0436">Ligase</keyword>
<dbReference type="Pfam" id="PF01921">
    <property type="entry name" value="tRNA-synt_1f"/>
    <property type="match status" value="1"/>
</dbReference>
<dbReference type="PROSITE" id="PS00178">
    <property type="entry name" value="AA_TRNA_LIGASE_I"/>
    <property type="match status" value="1"/>
</dbReference>
<keyword evidence="8 10" id="KW-0030">Aminoacyl-tRNA synthetase</keyword>
<evidence type="ECO:0000256" key="7">
    <source>
        <dbReference type="ARBA" id="ARBA00022917"/>
    </source>
</evidence>
<dbReference type="InterPro" id="IPR014729">
    <property type="entry name" value="Rossmann-like_a/b/a_fold"/>
</dbReference>
<comment type="caution">
    <text evidence="11">The sequence shown here is derived from an EMBL/GenBank/DDBJ whole genome shotgun (WGS) entry which is preliminary data.</text>
</comment>
<evidence type="ECO:0000256" key="5">
    <source>
        <dbReference type="ARBA" id="ARBA00022741"/>
    </source>
</evidence>
<evidence type="ECO:0000256" key="4">
    <source>
        <dbReference type="ARBA" id="ARBA00022598"/>
    </source>
</evidence>
<evidence type="ECO:0000313" key="11">
    <source>
        <dbReference type="EMBL" id="GJD93409.1"/>
    </source>
</evidence>
<dbReference type="PANTHER" id="PTHR37940">
    <property type="entry name" value="LYSINE--TRNA LIGASE"/>
    <property type="match status" value="1"/>
</dbReference>
<proteinExistence type="inferred from homology"/>
<keyword evidence="12" id="KW-1185">Reference proteome</keyword>
<dbReference type="Gene3D" id="1.10.10.350">
    <property type="match status" value="1"/>
</dbReference>
<evidence type="ECO:0000256" key="9">
    <source>
        <dbReference type="ARBA" id="ARBA00048573"/>
    </source>
</evidence>
<keyword evidence="3 10" id="KW-0963">Cytoplasm</keyword>
<dbReference type="EC" id="6.1.1.6" evidence="10"/>
<comment type="similarity">
    <text evidence="2 10">Belongs to the class-I aminoacyl-tRNA synthetase family.</text>
</comment>